<keyword evidence="4" id="KW-0132">Cell division</keyword>
<keyword evidence="7" id="KW-0539">Nucleus</keyword>
<dbReference type="AlphaFoldDB" id="A0A8J9ZIM4"/>
<dbReference type="PANTHER" id="PTHR21394">
    <property type="entry name" value="MAU2 CHROMATID COHESION FACTOR HOMOLOG"/>
    <property type="match status" value="1"/>
</dbReference>
<dbReference type="InterPro" id="IPR011990">
    <property type="entry name" value="TPR-like_helical_dom_sf"/>
</dbReference>
<evidence type="ECO:0000256" key="1">
    <source>
        <dbReference type="ARBA" id="ARBA00004642"/>
    </source>
</evidence>
<dbReference type="GO" id="GO:0007064">
    <property type="term" value="P:mitotic sister chromatid cohesion"/>
    <property type="evidence" value="ECO:0007669"/>
    <property type="project" value="InterPro"/>
</dbReference>
<dbReference type="OrthoDB" id="5565328at2759"/>
<dbReference type="EMBL" id="OV696687">
    <property type="protein sequence ID" value="CAH1253714.1"/>
    <property type="molecule type" value="Genomic_DNA"/>
</dbReference>
<comment type="similarity">
    <text evidence="2">Belongs to the SCC4/mau-2 family.</text>
</comment>
<sequence length="636" mass="71861">MAAVPLPQHQNDSWYLSLLGLAESFRTANPPKIKLCIHCLESIFQFNPPPGIEARTHLQLGSLLFTHTKNTDLARSHLEKAWLLTQSVPAGFDDVRYEAAAILANLYYKHQNQIQLAKSLLRKAISTSQPAPYWHFRLLFQLAQIHAWEGDNISACELLGHGAESAAMAGAYYTSVGWSSHQTNTRIMFMLSKAMLLLMDKKFHEVHPLLALCNSMLESWTGHPTHRETLRVFLLVLQVTNFLMVGQVKSVKPYLKQLQQSIQTITALHTDDEPPPSHPADLFQWLPKEHMCVLVYLVTVMHSMQAGYMDKAQKYTDKALMQIEKLKILDSSPILSTFQLMLLEHIIMCRLVMGQQSIAVQEISQACHVCHEQPKLFVTHGAQLHTLLGLYAMSMGCLDSAEGQLNAALRIMSNTMAASRLASSSQGRPQTESRLSQQPELWMFTSLNLAIVYLRSGKNQQLLSLLERINPDTYPSSSHAMTAAGYYIRGLQSFFQERYHEAKRYLRETLKMSNAEDLNRLTSCSLVLLGHIFLSLGNSRESMNMVLPAMQLASKIPDVDIQMWSAHLLKDLYHMMGDPIRAGEGGQMHYNFSQQQMNERFRSSQQIEHNLIQWIDGQCPMHLAVTDGPSHSGTIL</sequence>
<keyword evidence="5" id="KW-0498">Mitosis</keyword>
<dbReference type="Proteomes" id="UP000838412">
    <property type="component" value="Chromosome 2"/>
</dbReference>
<reference evidence="10" key="1">
    <citation type="submission" date="2022-01" db="EMBL/GenBank/DDBJ databases">
        <authorList>
            <person name="Braso-Vives M."/>
        </authorList>
    </citation>
    <scope>NUCLEOTIDE SEQUENCE</scope>
</reference>
<name>A0A8J9ZIM4_BRALA</name>
<accession>A0A8J9ZIM4</accession>
<dbReference type="GO" id="GO:0051301">
    <property type="term" value="P:cell division"/>
    <property type="evidence" value="ECO:0007669"/>
    <property type="project" value="UniProtKB-KW"/>
</dbReference>
<evidence type="ECO:0000256" key="7">
    <source>
        <dbReference type="ARBA" id="ARBA00023242"/>
    </source>
</evidence>
<keyword evidence="8" id="KW-0131">Cell cycle</keyword>
<dbReference type="GO" id="GO:0007059">
    <property type="term" value="P:chromosome segregation"/>
    <property type="evidence" value="ECO:0007669"/>
    <property type="project" value="UniProtKB-KW"/>
</dbReference>
<dbReference type="SUPFAM" id="SSF48452">
    <property type="entry name" value="TPR-like"/>
    <property type="match status" value="1"/>
</dbReference>
<evidence type="ECO:0000256" key="9">
    <source>
        <dbReference type="ARBA" id="ARBA00030523"/>
    </source>
</evidence>
<dbReference type="InterPro" id="IPR019440">
    <property type="entry name" value="MAU2"/>
</dbReference>
<protein>
    <recommendedName>
        <fullName evidence="3">MAU2 chromatid cohesion factor homolog</fullName>
    </recommendedName>
    <alternativeName>
        <fullName evidence="9">Cohesin loading complex subunit SCC4 homolog</fullName>
    </alternativeName>
</protein>
<evidence type="ECO:0000256" key="8">
    <source>
        <dbReference type="ARBA" id="ARBA00023306"/>
    </source>
</evidence>
<dbReference type="Pfam" id="PF10345">
    <property type="entry name" value="Cohesin_load"/>
    <property type="match status" value="1"/>
</dbReference>
<proteinExistence type="inferred from homology"/>
<evidence type="ECO:0000256" key="4">
    <source>
        <dbReference type="ARBA" id="ARBA00022618"/>
    </source>
</evidence>
<keyword evidence="11" id="KW-1185">Reference proteome</keyword>
<dbReference type="Gene3D" id="1.25.40.10">
    <property type="entry name" value="Tetratricopeptide repeat domain"/>
    <property type="match status" value="2"/>
</dbReference>
<evidence type="ECO:0000256" key="3">
    <source>
        <dbReference type="ARBA" id="ARBA00017198"/>
    </source>
</evidence>
<organism evidence="10 11">
    <name type="scientific">Branchiostoma lanceolatum</name>
    <name type="common">Common lancelet</name>
    <name type="synonym">Amphioxus lanceolatum</name>
    <dbReference type="NCBI Taxonomy" id="7740"/>
    <lineage>
        <taxon>Eukaryota</taxon>
        <taxon>Metazoa</taxon>
        <taxon>Chordata</taxon>
        <taxon>Cephalochordata</taxon>
        <taxon>Leptocardii</taxon>
        <taxon>Amphioxiformes</taxon>
        <taxon>Branchiostomatidae</taxon>
        <taxon>Branchiostoma</taxon>
    </lineage>
</organism>
<evidence type="ECO:0000313" key="10">
    <source>
        <dbReference type="EMBL" id="CAH1253714.1"/>
    </source>
</evidence>
<dbReference type="FunFam" id="1.25.40.10:FF:000373">
    <property type="entry name" value="MAU2 chromatid cohesion factor homolog"/>
    <property type="match status" value="1"/>
</dbReference>
<keyword evidence="6" id="KW-0159">Chromosome partition</keyword>
<gene>
    <name evidence="10" type="primary">MAU2</name>
    <name evidence="10" type="ORF">BLAG_LOCUS13382</name>
</gene>
<dbReference type="GO" id="GO:0005654">
    <property type="term" value="C:nucleoplasm"/>
    <property type="evidence" value="ECO:0007669"/>
    <property type="project" value="UniProtKB-SubCell"/>
</dbReference>
<evidence type="ECO:0000313" key="11">
    <source>
        <dbReference type="Proteomes" id="UP000838412"/>
    </source>
</evidence>
<evidence type="ECO:0000256" key="5">
    <source>
        <dbReference type="ARBA" id="ARBA00022776"/>
    </source>
</evidence>
<comment type="subcellular location">
    <subcellularLocation>
        <location evidence="1">Nucleus</location>
        <location evidence="1">Nucleoplasm</location>
    </subcellularLocation>
</comment>
<evidence type="ECO:0000256" key="6">
    <source>
        <dbReference type="ARBA" id="ARBA00022829"/>
    </source>
</evidence>
<evidence type="ECO:0000256" key="2">
    <source>
        <dbReference type="ARBA" id="ARBA00008585"/>
    </source>
</evidence>